<dbReference type="PANTHER" id="PTHR42659:SF2">
    <property type="entry name" value="XANTHINE DEHYDROGENASE SUBUNIT C-RELATED"/>
    <property type="match status" value="1"/>
</dbReference>
<keyword evidence="3" id="KW-0560">Oxidoreductase</keyword>
<dbReference type="SMART" id="SM01092">
    <property type="entry name" value="CO_deh_flav_C"/>
    <property type="match status" value="1"/>
</dbReference>
<keyword evidence="2" id="KW-0274">FAD</keyword>
<dbReference type="OrthoDB" id="9793944at2"/>
<sequence>MKPAPFDYESPATLDEALALLDRPGACPLAGGQSLIPSLSTRRMRPDLLVDLRRIPNLRGIDADAHSLRIGPLVTFAEAAASSELRSACPLVVEAIRHVGSPAIRNRGTLAGNLVWADPASELPLVAVALRAVLTLRHRDGVREVEAADFFLGAFETAIRPGEIVISIRIPKGATGARAGFAEVSLRRNAPALAAVAVQIEAADGRVRAARIAAGSLQPTPMRLASVEAALEAAEPGTDLPALGALAAGQTIAGLAGQSTAGYAGTVLPALVGRAIASTLAAL</sequence>
<protein>
    <submittedName>
        <fullName evidence="5">Carbon-monoxide dehydrogenase medium subunit</fullName>
    </submittedName>
</protein>
<evidence type="ECO:0000313" key="5">
    <source>
        <dbReference type="EMBL" id="GEO39138.1"/>
    </source>
</evidence>
<dbReference type="EMBL" id="BJYZ01000014">
    <property type="protein sequence ID" value="GEO39138.1"/>
    <property type="molecule type" value="Genomic_DNA"/>
</dbReference>
<organism evidence="5 6">
    <name type="scientific">Skermanella aerolata</name>
    <dbReference type="NCBI Taxonomy" id="393310"/>
    <lineage>
        <taxon>Bacteria</taxon>
        <taxon>Pseudomonadati</taxon>
        <taxon>Pseudomonadota</taxon>
        <taxon>Alphaproteobacteria</taxon>
        <taxon>Rhodospirillales</taxon>
        <taxon>Azospirillaceae</taxon>
        <taxon>Skermanella</taxon>
    </lineage>
</organism>
<dbReference type="Gene3D" id="3.30.43.10">
    <property type="entry name" value="Uridine Diphospho-n-acetylenolpyruvylglucosamine Reductase, domain 2"/>
    <property type="match status" value="1"/>
</dbReference>
<dbReference type="InterPro" id="IPR051312">
    <property type="entry name" value="Diverse_Substr_Oxidored"/>
</dbReference>
<keyword evidence="1" id="KW-0285">Flavoprotein</keyword>
<dbReference type="InterPro" id="IPR016166">
    <property type="entry name" value="FAD-bd_PCMH"/>
</dbReference>
<dbReference type="AlphaFoldDB" id="A0A512DRM2"/>
<keyword evidence="6" id="KW-1185">Reference proteome</keyword>
<evidence type="ECO:0000256" key="3">
    <source>
        <dbReference type="ARBA" id="ARBA00023002"/>
    </source>
</evidence>
<feature type="domain" description="FAD-binding PCMH-type" evidence="4">
    <location>
        <begin position="1"/>
        <end position="175"/>
    </location>
</feature>
<dbReference type="PROSITE" id="PS51387">
    <property type="entry name" value="FAD_PCMH"/>
    <property type="match status" value="1"/>
</dbReference>
<evidence type="ECO:0000256" key="2">
    <source>
        <dbReference type="ARBA" id="ARBA00022827"/>
    </source>
</evidence>
<dbReference type="InterPro" id="IPR036683">
    <property type="entry name" value="CO_DH_flav_C_dom_sf"/>
</dbReference>
<dbReference type="PANTHER" id="PTHR42659">
    <property type="entry name" value="XANTHINE DEHYDROGENASE SUBUNIT C-RELATED"/>
    <property type="match status" value="1"/>
</dbReference>
<dbReference type="InterPro" id="IPR016167">
    <property type="entry name" value="FAD-bd_PCMH_sub1"/>
</dbReference>
<accession>A0A512DRM2</accession>
<dbReference type="InterPro" id="IPR002346">
    <property type="entry name" value="Mopterin_DH_FAD-bd"/>
</dbReference>
<dbReference type="GO" id="GO:0071949">
    <property type="term" value="F:FAD binding"/>
    <property type="evidence" value="ECO:0007669"/>
    <property type="project" value="InterPro"/>
</dbReference>
<dbReference type="RefSeq" id="WP_044432585.1">
    <property type="nucleotide sequence ID" value="NZ_BJYZ01000014.1"/>
</dbReference>
<dbReference type="Gene3D" id="3.30.465.10">
    <property type="match status" value="1"/>
</dbReference>
<dbReference type="GO" id="GO:0016491">
    <property type="term" value="F:oxidoreductase activity"/>
    <property type="evidence" value="ECO:0007669"/>
    <property type="project" value="UniProtKB-KW"/>
</dbReference>
<dbReference type="Pfam" id="PF03450">
    <property type="entry name" value="CO_deh_flav_C"/>
    <property type="match status" value="1"/>
</dbReference>
<comment type="caution">
    <text evidence="5">The sequence shown here is derived from an EMBL/GenBank/DDBJ whole genome shotgun (WGS) entry which is preliminary data.</text>
</comment>
<evidence type="ECO:0000313" key="6">
    <source>
        <dbReference type="Proteomes" id="UP000321523"/>
    </source>
</evidence>
<dbReference type="InterPro" id="IPR005107">
    <property type="entry name" value="CO_DH_flav_C"/>
</dbReference>
<gene>
    <name evidence="5" type="primary">cutM_1</name>
    <name evidence="5" type="ORF">SAE02_32860</name>
</gene>
<dbReference type="InterPro" id="IPR016169">
    <property type="entry name" value="FAD-bd_PCMH_sub2"/>
</dbReference>
<dbReference type="SUPFAM" id="SSF56176">
    <property type="entry name" value="FAD-binding/transporter-associated domain-like"/>
    <property type="match status" value="1"/>
</dbReference>
<reference evidence="5 6" key="1">
    <citation type="submission" date="2019-07" db="EMBL/GenBank/DDBJ databases">
        <title>Whole genome shotgun sequence of Skermanella aerolata NBRC 106429.</title>
        <authorList>
            <person name="Hosoyama A."/>
            <person name="Uohara A."/>
            <person name="Ohji S."/>
            <person name="Ichikawa N."/>
        </authorList>
    </citation>
    <scope>NUCLEOTIDE SEQUENCE [LARGE SCALE GENOMIC DNA]</scope>
    <source>
        <strain evidence="5 6">NBRC 106429</strain>
    </source>
</reference>
<proteinExistence type="predicted"/>
<dbReference type="InterPro" id="IPR036318">
    <property type="entry name" value="FAD-bd_PCMH-like_sf"/>
</dbReference>
<dbReference type="Gene3D" id="3.30.390.50">
    <property type="entry name" value="CO dehydrogenase flavoprotein, C-terminal domain"/>
    <property type="match status" value="1"/>
</dbReference>
<name>A0A512DRM2_9PROT</name>
<dbReference type="Proteomes" id="UP000321523">
    <property type="component" value="Unassembled WGS sequence"/>
</dbReference>
<dbReference type="SUPFAM" id="SSF55447">
    <property type="entry name" value="CO dehydrogenase flavoprotein C-terminal domain-like"/>
    <property type="match status" value="1"/>
</dbReference>
<evidence type="ECO:0000259" key="4">
    <source>
        <dbReference type="PROSITE" id="PS51387"/>
    </source>
</evidence>
<dbReference type="Pfam" id="PF00941">
    <property type="entry name" value="FAD_binding_5"/>
    <property type="match status" value="1"/>
</dbReference>
<evidence type="ECO:0000256" key="1">
    <source>
        <dbReference type="ARBA" id="ARBA00022630"/>
    </source>
</evidence>